<organism evidence="1 2">
    <name type="scientific">Lolliginicoccus lacisalsi</name>
    <dbReference type="NCBI Taxonomy" id="2742202"/>
    <lineage>
        <taxon>Bacteria</taxon>
        <taxon>Bacillati</taxon>
        <taxon>Actinomycetota</taxon>
        <taxon>Actinomycetes</taxon>
        <taxon>Mycobacteriales</taxon>
        <taxon>Hoyosellaceae</taxon>
        <taxon>Lolliginicoccus</taxon>
    </lineage>
</organism>
<dbReference type="AlphaFoldDB" id="A0A927JF64"/>
<evidence type="ECO:0000313" key="1">
    <source>
        <dbReference type="EMBL" id="MBD8507812.1"/>
    </source>
</evidence>
<comment type="caution">
    <text evidence="1">The sequence shown here is derived from an EMBL/GenBank/DDBJ whole genome shotgun (WGS) entry which is preliminary data.</text>
</comment>
<proteinExistence type="predicted"/>
<dbReference type="EMBL" id="JACYWE010000010">
    <property type="protein sequence ID" value="MBD8507812.1"/>
    <property type="molecule type" value="Genomic_DNA"/>
</dbReference>
<sequence>MEIPAVALEHLELACTSRLGSPARWTPPARFRSSLALCVIDAVQCTAGHYPTTLAVTDHYRAYRARQHAAGLHSPGHRDGTRALLRTFEESGGTTAWSGKVAMYRTRHATPAQAVKARSIQRAAAAFHDLRIDATGDLAAMLPHAATRSLAVNAWRGAASHGFTDSWDYLLLLAGIHPVDEASALRHCHRFLAGALPPAGNEAAMRARHAGRVLGLVEVLAERLGTSTEALVLAINRWGNGHRAFAVPGPGVGWAEHAAN</sequence>
<dbReference type="Proteomes" id="UP000642993">
    <property type="component" value="Unassembled WGS sequence"/>
</dbReference>
<accession>A0A927JF64</accession>
<reference evidence="1" key="1">
    <citation type="submission" date="2020-09" db="EMBL/GenBank/DDBJ databases">
        <title>Hoyosella lacisalsi sp. nov., a halotolerant actinobacterium isolated from soil of Lake Gudzhirganskoe.</title>
        <authorList>
            <person name="Yang Q."/>
            <person name="Guo P.Y."/>
            <person name="Liu S.W."/>
            <person name="Li F.N."/>
            <person name="Sun C.H."/>
        </authorList>
    </citation>
    <scope>NUCLEOTIDE SEQUENCE</scope>
    <source>
        <strain evidence="1">G463</strain>
    </source>
</reference>
<protein>
    <recommendedName>
        <fullName evidence="3">Heme peroxidase</fullName>
    </recommendedName>
</protein>
<keyword evidence="2" id="KW-1185">Reference proteome</keyword>
<evidence type="ECO:0000313" key="2">
    <source>
        <dbReference type="Proteomes" id="UP000642993"/>
    </source>
</evidence>
<dbReference type="RefSeq" id="WP_192040260.1">
    <property type="nucleotide sequence ID" value="NZ_JACYWE010000010.1"/>
</dbReference>
<evidence type="ECO:0008006" key="3">
    <source>
        <dbReference type="Google" id="ProtNLM"/>
    </source>
</evidence>
<name>A0A927JF64_9ACTN</name>
<gene>
    <name evidence="1" type="ORF">HT102_15085</name>
</gene>